<dbReference type="GO" id="GO:0046872">
    <property type="term" value="F:metal ion binding"/>
    <property type="evidence" value="ECO:0007669"/>
    <property type="project" value="UniProtKB-KW"/>
</dbReference>
<keyword evidence="8" id="KW-0808">Transferase</keyword>
<organism evidence="10 11">
    <name type="scientific">Dufourea novaeangliae</name>
    <name type="common">Sweat bee</name>
    <dbReference type="NCBI Taxonomy" id="178035"/>
    <lineage>
        <taxon>Eukaryota</taxon>
        <taxon>Metazoa</taxon>
        <taxon>Ecdysozoa</taxon>
        <taxon>Arthropoda</taxon>
        <taxon>Hexapoda</taxon>
        <taxon>Insecta</taxon>
        <taxon>Pterygota</taxon>
        <taxon>Neoptera</taxon>
        <taxon>Endopterygota</taxon>
        <taxon>Hymenoptera</taxon>
        <taxon>Apocrita</taxon>
        <taxon>Aculeata</taxon>
        <taxon>Apoidea</taxon>
        <taxon>Anthophila</taxon>
        <taxon>Halictidae</taxon>
        <taxon>Rophitinae</taxon>
        <taxon>Dufourea</taxon>
    </lineage>
</organism>
<gene>
    <name evidence="10" type="ORF">WN55_07963</name>
</gene>
<dbReference type="GO" id="GO:0016787">
    <property type="term" value="F:hydrolase activity"/>
    <property type="evidence" value="ECO:0007669"/>
    <property type="project" value="UniProtKB-KW"/>
</dbReference>
<keyword evidence="7" id="KW-0695">RNA-directed DNA polymerase</keyword>
<evidence type="ECO:0000256" key="7">
    <source>
        <dbReference type="ARBA" id="ARBA00022918"/>
    </source>
</evidence>
<evidence type="ECO:0000256" key="6">
    <source>
        <dbReference type="ARBA" id="ARBA00022908"/>
    </source>
</evidence>
<keyword evidence="2" id="KW-0479">Metal-binding</keyword>
<keyword evidence="3" id="KW-0255">Endonuclease</keyword>
<dbReference type="AlphaFoldDB" id="A0A154P4N6"/>
<keyword evidence="4" id="KW-0378">Hydrolase</keyword>
<keyword evidence="5" id="KW-0460">Magnesium</keyword>
<accession>A0A154P4N6</accession>
<dbReference type="GO" id="GO:0003964">
    <property type="term" value="F:RNA-directed DNA polymerase activity"/>
    <property type="evidence" value="ECO:0007669"/>
    <property type="project" value="UniProtKB-KW"/>
</dbReference>
<evidence type="ECO:0000256" key="1">
    <source>
        <dbReference type="ARBA" id="ARBA00022722"/>
    </source>
</evidence>
<evidence type="ECO:0000313" key="11">
    <source>
        <dbReference type="Proteomes" id="UP000076502"/>
    </source>
</evidence>
<dbReference type="InterPro" id="IPR012337">
    <property type="entry name" value="RNaseH-like_sf"/>
</dbReference>
<keyword evidence="9" id="KW-0233">DNA recombination</keyword>
<evidence type="ECO:0000256" key="2">
    <source>
        <dbReference type="ARBA" id="ARBA00022723"/>
    </source>
</evidence>
<evidence type="ECO:0000313" key="10">
    <source>
        <dbReference type="EMBL" id="KZC06851.1"/>
    </source>
</evidence>
<dbReference type="GO" id="GO:0004519">
    <property type="term" value="F:endonuclease activity"/>
    <property type="evidence" value="ECO:0007669"/>
    <property type="project" value="UniProtKB-KW"/>
</dbReference>
<proteinExistence type="predicted"/>
<dbReference type="STRING" id="178035.A0A154P4N6"/>
<keyword evidence="6" id="KW-0229">DNA integration</keyword>
<name>A0A154P4N6_DUFNO</name>
<keyword evidence="1" id="KW-0540">Nuclease</keyword>
<dbReference type="EMBL" id="KQ434815">
    <property type="protein sequence ID" value="KZC06851.1"/>
    <property type="molecule type" value="Genomic_DNA"/>
</dbReference>
<dbReference type="GO" id="GO:0006310">
    <property type="term" value="P:DNA recombination"/>
    <property type="evidence" value="ECO:0007669"/>
    <property type="project" value="UniProtKB-KW"/>
</dbReference>
<reference evidence="10 11" key="1">
    <citation type="submission" date="2015-07" db="EMBL/GenBank/DDBJ databases">
        <title>The genome of Dufourea novaeangliae.</title>
        <authorList>
            <person name="Pan H."/>
            <person name="Kapheim K."/>
        </authorList>
    </citation>
    <scope>NUCLEOTIDE SEQUENCE [LARGE SCALE GENOMIC DNA]</scope>
    <source>
        <strain evidence="10">0120121106</strain>
        <tissue evidence="10">Whole body</tissue>
    </source>
</reference>
<dbReference type="PANTHER" id="PTHR42648:SF11">
    <property type="entry name" value="TRANSPOSON TY4-P GAG-POL POLYPROTEIN"/>
    <property type="match status" value="1"/>
</dbReference>
<dbReference type="PANTHER" id="PTHR42648">
    <property type="entry name" value="TRANSPOSASE, PUTATIVE-RELATED"/>
    <property type="match status" value="1"/>
</dbReference>
<evidence type="ECO:0000256" key="9">
    <source>
        <dbReference type="ARBA" id="ARBA00023172"/>
    </source>
</evidence>
<sequence length="92" mass="10667">MTIVYGACDENATRAKILYQTKYPDRNQSSHFTFVRLSTMFWAKAVNTTVYIWNRTSSGKRSITPYELWTGKAPDLTHLRIFGSEAYVHIDK</sequence>
<dbReference type="GO" id="GO:0015074">
    <property type="term" value="P:DNA integration"/>
    <property type="evidence" value="ECO:0007669"/>
    <property type="project" value="UniProtKB-KW"/>
</dbReference>
<evidence type="ECO:0000256" key="5">
    <source>
        <dbReference type="ARBA" id="ARBA00022842"/>
    </source>
</evidence>
<dbReference type="InterPro" id="IPR039537">
    <property type="entry name" value="Retrotran_Ty1/copia-like"/>
</dbReference>
<dbReference type="Proteomes" id="UP000076502">
    <property type="component" value="Unassembled WGS sequence"/>
</dbReference>
<protein>
    <submittedName>
        <fullName evidence="10">Copia protein</fullName>
    </submittedName>
</protein>
<keyword evidence="8" id="KW-0548">Nucleotidyltransferase</keyword>
<dbReference type="GO" id="GO:0003887">
    <property type="term" value="F:DNA-directed DNA polymerase activity"/>
    <property type="evidence" value="ECO:0007669"/>
    <property type="project" value="UniProtKB-KW"/>
</dbReference>
<evidence type="ECO:0000256" key="4">
    <source>
        <dbReference type="ARBA" id="ARBA00022801"/>
    </source>
</evidence>
<keyword evidence="8" id="KW-0239">DNA-directed DNA polymerase</keyword>
<evidence type="ECO:0000256" key="8">
    <source>
        <dbReference type="ARBA" id="ARBA00022932"/>
    </source>
</evidence>
<keyword evidence="11" id="KW-1185">Reference proteome</keyword>
<evidence type="ECO:0000256" key="3">
    <source>
        <dbReference type="ARBA" id="ARBA00022759"/>
    </source>
</evidence>
<dbReference type="SUPFAM" id="SSF53098">
    <property type="entry name" value="Ribonuclease H-like"/>
    <property type="match status" value="1"/>
</dbReference>